<comment type="subcellular location">
    <subcellularLocation>
        <location evidence="1">Cell outer membrane</location>
    </subcellularLocation>
</comment>
<keyword evidence="3" id="KW-1133">Transmembrane helix</keyword>
<evidence type="ECO:0000256" key="3">
    <source>
        <dbReference type="SAM" id="Phobius"/>
    </source>
</evidence>
<dbReference type="GO" id="GO:0009279">
    <property type="term" value="C:cell outer membrane"/>
    <property type="evidence" value="ECO:0007669"/>
    <property type="project" value="UniProtKB-SubCell"/>
</dbReference>
<organism evidence="4 5">
    <name type="scientific">Thermotoga neapolitana (strain ATCC 49049 / DSM 4359 / NBRC 107923 / NS-E)</name>
    <dbReference type="NCBI Taxonomy" id="309803"/>
    <lineage>
        <taxon>Bacteria</taxon>
        <taxon>Thermotogati</taxon>
        <taxon>Thermotogota</taxon>
        <taxon>Thermotogae</taxon>
        <taxon>Thermotogales</taxon>
        <taxon>Thermotogaceae</taxon>
        <taxon>Thermotoga</taxon>
    </lineage>
</organism>
<evidence type="ECO:0000256" key="1">
    <source>
        <dbReference type="ARBA" id="ARBA00004442"/>
    </source>
</evidence>
<dbReference type="Proteomes" id="UP000000445">
    <property type="component" value="Chromosome"/>
</dbReference>
<feature type="transmembrane region" description="Helical" evidence="3">
    <location>
        <begin position="20"/>
        <end position="41"/>
    </location>
</feature>
<dbReference type="STRING" id="309803.CTN_1443"/>
<gene>
    <name evidence="4" type="ordered locus">CTN_1443</name>
</gene>
<protein>
    <recommendedName>
        <fullName evidence="6">Prepilin-type N-terminal cleavage/methylation domain-containing protein</fullName>
    </recommendedName>
</protein>
<reference evidence="4 5" key="1">
    <citation type="journal article" date="2009" name="Biosci. Biotechnol. Biochem.">
        <title>WeGAS: a web-based microbial genome annotation system.</title>
        <authorList>
            <person name="Lee D."/>
            <person name="Seo H."/>
            <person name="Park C."/>
            <person name="Park K."/>
        </authorList>
    </citation>
    <scope>NUCLEOTIDE SEQUENCE [LARGE SCALE GENOMIC DNA]</scope>
    <source>
        <strain evidence="5">ATCC 49049 / DSM 4359 / NBRC 107923 / NS-E</strain>
    </source>
</reference>
<evidence type="ECO:0000313" key="4">
    <source>
        <dbReference type="EMBL" id="ACM23619.1"/>
    </source>
</evidence>
<dbReference type="AlphaFoldDB" id="B9K9I6"/>
<evidence type="ECO:0008006" key="6">
    <source>
        <dbReference type="Google" id="ProtNLM"/>
    </source>
</evidence>
<proteinExistence type="predicted"/>
<dbReference type="Pfam" id="PF07963">
    <property type="entry name" value="N_methyl"/>
    <property type="match status" value="1"/>
</dbReference>
<dbReference type="NCBIfam" id="TIGR02532">
    <property type="entry name" value="IV_pilin_GFxxxE"/>
    <property type="match status" value="1"/>
</dbReference>
<dbReference type="EMBL" id="CP000916">
    <property type="protein sequence ID" value="ACM23619.1"/>
    <property type="molecule type" value="Genomic_DNA"/>
</dbReference>
<sequence length="178" mass="19894">MPHFSVNNQNGGDTMRNGFTIVELLITIAVLLIGILLVLGFTARTIVATVQSFTTIELADDLLKAAMEIRKEILKAGPRADQIYPENPEKISFLVNVPFGGEKYYSRNYTYTIAFEKPDIKLYIFQEDSNSTDTRILVTDISTCTFLAGTGTVSFVIGKEKHNIERTYFMSVALPNLK</sequence>
<dbReference type="InterPro" id="IPR012902">
    <property type="entry name" value="N_methyl_site"/>
</dbReference>
<accession>B9K9I6</accession>
<evidence type="ECO:0000313" key="5">
    <source>
        <dbReference type="Proteomes" id="UP000000445"/>
    </source>
</evidence>
<name>B9K9I6_THENN</name>
<keyword evidence="3" id="KW-0472">Membrane</keyword>
<keyword evidence="2" id="KW-0998">Cell outer membrane</keyword>
<evidence type="ECO:0000256" key="2">
    <source>
        <dbReference type="ARBA" id="ARBA00023237"/>
    </source>
</evidence>
<dbReference type="KEGG" id="tna:CTN_1443"/>
<keyword evidence="5" id="KW-1185">Reference proteome</keyword>
<dbReference type="HOGENOM" id="CLU_1601922_0_0_0"/>
<keyword evidence="3" id="KW-0812">Transmembrane</keyword>